<evidence type="ECO:0000313" key="1">
    <source>
        <dbReference type="EMBL" id="CCK35882.1"/>
    </source>
</evidence>
<organism evidence="1">
    <name type="scientific">Macrophomina phaseolina</name>
    <dbReference type="NCBI Taxonomy" id="35725"/>
    <lineage>
        <taxon>Eukaryota</taxon>
        <taxon>Fungi</taxon>
        <taxon>Dikarya</taxon>
        <taxon>Ascomycota</taxon>
        <taxon>Pezizomycotina</taxon>
        <taxon>Dothideomycetes</taxon>
        <taxon>Dothideomycetes incertae sedis</taxon>
        <taxon>Botryosphaeriales</taxon>
        <taxon>Botryosphaeriaceae</taxon>
        <taxon>Macrophomina</taxon>
    </lineage>
</organism>
<accession>A0A077MGT9</accession>
<protein>
    <submittedName>
        <fullName evidence="1">G protein alpha subunit CIG1</fullName>
    </submittedName>
</protein>
<feature type="non-terminal residue" evidence="1">
    <location>
        <position position="67"/>
    </location>
</feature>
<feature type="non-terminal residue" evidence="1">
    <location>
        <position position="1"/>
    </location>
</feature>
<reference evidence="1" key="2">
    <citation type="submission" date="2012-08" db="EMBL/GenBank/DDBJ databases">
        <authorList>
            <person name="Rodriguez S."/>
        </authorList>
    </citation>
    <scope>NUCLEOTIDE SEQUENCE</scope>
    <source>
        <strain evidence="1">HMP05</strain>
    </source>
</reference>
<name>A0A077MGT9_9PEZI</name>
<gene>
    <name evidence="1" type="primary">gpa1</name>
</gene>
<dbReference type="AlphaFoldDB" id="A0A077MGT9"/>
<reference evidence="1" key="1">
    <citation type="thesis" date="2012" institute="Instituto Politecnico Nacional">
        <title>Determinacion del Perfil de Expresion de Genes Involucrados en la Patogenesis de Macrophomina phaseolina (Tassi.) Goid.</title>
        <authorList>
            <person name="Rodriguez-Lopez E.S."/>
        </authorList>
    </citation>
    <scope>NUCLEOTIDE SEQUENCE</scope>
    <source>
        <strain evidence="1">HMP05</strain>
    </source>
</reference>
<proteinExistence type="predicted"/>
<dbReference type="EMBL" id="HE977561">
    <property type="protein sequence ID" value="CCK35882.1"/>
    <property type="molecule type" value="Genomic_DNA"/>
</dbReference>
<sequence>LFSTPSATRDGFRNVHHLYLNKIDRLKEKLLVSPMKKYIPGYEGGSEVAAEGINANHLGRITSVTEQ</sequence>